<feature type="region of interest" description="Disordered" evidence="1">
    <location>
        <begin position="121"/>
        <end position="145"/>
    </location>
</feature>
<dbReference type="PANTHER" id="PTHR33625:SF4">
    <property type="entry name" value="OS08G0179900 PROTEIN"/>
    <property type="match status" value="1"/>
</dbReference>
<sequence length="348" mass="37275">MGGGGAMRAAAKVAGIGVVNSGIRGGISCVPPSVEHSVRNASRPVSAIISSTTGGGEVAATVQRPSWELDEWEFAGGVEEEMVVHSAEPVARVVFGGAPPSLQEAETATFELKDALQKVYLSSPNSGTGNSDGGSQLSGPPLLRNSESLETKGCISRDPTGAPVPKYAMQAFSLLSESPKIQTVVAALASDPNVWNAVWENEALQDLLQSQNTTKEFVRDTDFQDAVSSKKFIELSDDDSEAESSQTELMDVINNVKLTVIDMVTNVSAYFQKIFSFSSAEHTPAANEKCWSSYHRKDHWRISHGTGSDGYYGGCAEAPLKVHFLASLPVNLPSLQTYLCLWMLKWDA</sequence>
<reference evidence="2" key="1">
    <citation type="submission" date="2022-11" db="EMBL/GenBank/DDBJ databases">
        <authorList>
            <person name="Hyden B.L."/>
            <person name="Feng K."/>
            <person name="Yates T."/>
            <person name="Jawdy S."/>
            <person name="Smart L.B."/>
            <person name="Muchero W."/>
        </authorList>
    </citation>
    <scope>NUCLEOTIDE SEQUENCE</scope>
    <source>
        <tissue evidence="2">Shoot tip</tissue>
    </source>
</reference>
<evidence type="ECO:0000313" key="3">
    <source>
        <dbReference type="Proteomes" id="UP001151529"/>
    </source>
</evidence>
<dbReference type="PANTHER" id="PTHR33625">
    <property type="entry name" value="OS08G0179900 PROTEIN"/>
    <property type="match status" value="1"/>
</dbReference>
<protein>
    <submittedName>
        <fullName evidence="2">Uncharacterized protein</fullName>
    </submittedName>
</protein>
<comment type="caution">
    <text evidence="2">The sequence shown here is derived from an EMBL/GenBank/DDBJ whole genome shotgun (WGS) entry which is preliminary data.</text>
</comment>
<feature type="compositionally biased region" description="Polar residues" evidence="1">
    <location>
        <begin position="121"/>
        <end position="138"/>
    </location>
</feature>
<evidence type="ECO:0000313" key="2">
    <source>
        <dbReference type="EMBL" id="KAJ6752181.1"/>
    </source>
</evidence>
<organism evidence="2 3">
    <name type="scientific">Salix viminalis</name>
    <name type="common">Common osier</name>
    <name type="synonym">Basket willow</name>
    <dbReference type="NCBI Taxonomy" id="40686"/>
    <lineage>
        <taxon>Eukaryota</taxon>
        <taxon>Viridiplantae</taxon>
        <taxon>Streptophyta</taxon>
        <taxon>Embryophyta</taxon>
        <taxon>Tracheophyta</taxon>
        <taxon>Spermatophyta</taxon>
        <taxon>Magnoliopsida</taxon>
        <taxon>eudicotyledons</taxon>
        <taxon>Gunneridae</taxon>
        <taxon>Pentapetalae</taxon>
        <taxon>rosids</taxon>
        <taxon>fabids</taxon>
        <taxon>Malpighiales</taxon>
        <taxon>Salicaceae</taxon>
        <taxon>Saliceae</taxon>
        <taxon>Salix</taxon>
    </lineage>
</organism>
<name>A0A9Q0VPX6_SALVM</name>
<dbReference type="AlphaFoldDB" id="A0A9Q0VPX6"/>
<evidence type="ECO:0000256" key="1">
    <source>
        <dbReference type="SAM" id="MobiDB-lite"/>
    </source>
</evidence>
<gene>
    <name evidence="2" type="ORF">OIU85_002587</name>
</gene>
<accession>A0A9Q0VPX6</accession>
<proteinExistence type="predicted"/>
<dbReference type="EMBL" id="JAPFFL010000001">
    <property type="protein sequence ID" value="KAJ6752181.1"/>
    <property type="molecule type" value="Genomic_DNA"/>
</dbReference>
<dbReference type="OrthoDB" id="659599at2759"/>
<keyword evidence="3" id="KW-1185">Reference proteome</keyword>
<reference evidence="2" key="2">
    <citation type="journal article" date="2023" name="Int. J. Mol. Sci.">
        <title>De Novo Assembly and Annotation of 11 Diverse Shrub Willow (Salix) Genomes Reveals Novel Gene Organization in Sex-Linked Regions.</title>
        <authorList>
            <person name="Hyden B."/>
            <person name="Feng K."/>
            <person name="Yates T.B."/>
            <person name="Jawdy S."/>
            <person name="Cereghino C."/>
            <person name="Smart L.B."/>
            <person name="Muchero W."/>
        </authorList>
    </citation>
    <scope>NUCLEOTIDE SEQUENCE [LARGE SCALE GENOMIC DNA]</scope>
    <source>
        <tissue evidence="2">Shoot tip</tissue>
    </source>
</reference>
<dbReference type="Proteomes" id="UP001151529">
    <property type="component" value="Chromosome 16"/>
</dbReference>